<dbReference type="SUPFAM" id="SSF47769">
    <property type="entry name" value="SAM/Pointed domain"/>
    <property type="match status" value="1"/>
</dbReference>
<keyword evidence="7" id="KW-0813">Transport</keyword>
<evidence type="ECO:0000256" key="13">
    <source>
        <dbReference type="SAM" id="Coils"/>
    </source>
</evidence>
<evidence type="ECO:0000256" key="12">
    <source>
        <dbReference type="PROSITE-ProRule" id="PRU00192"/>
    </source>
</evidence>
<comment type="caution">
    <text evidence="19">The sequence shown here is derived from an EMBL/GenBank/DDBJ whole genome shotgun (WGS) entry which is preliminary data.</text>
</comment>
<accession>A0A9P6MSN2</accession>
<dbReference type="FunFam" id="3.30.1520.10:FF:000042">
    <property type="entry name" value="Sorting nexin mvp1"/>
    <property type="match status" value="1"/>
</dbReference>
<reference evidence="19" key="1">
    <citation type="journal article" date="2020" name="Fungal Divers.">
        <title>Resolving the Mortierellaceae phylogeny through synthesis of multi-gene phylogenetics and phylogenomics.</title>
        <authorList>
            <person name="Vandepol N."/>
            <person name="Liber J."/>
            <person name="Desiro A."/>
            <person name="Na H."/>
            <person name="Kennedy M."/>
            <person name="Barry K."/>
            <person name="Grigoriev I.V."/>
            <person name="Miller A.N."/>
            <person name="O'Donnell K."/>
            <person name="Stajich J.E."/>
            <person name="Bonito G."/>
        </authorList>
    </citation>
    <scope>NUCLEOTIDE SEQUENCE</scope>
    <source>
        <strain evidence="19">NRRL 2769</strain>
    </source>
</reference>
<dbReference type="Pfam" id="PF00788">
    <property type="entry name" value="RA"/>
    <property type="match status" value="1"/>
</dbReference>
<evidence type="ECO:0000256" key="4">
    <source>
        <dbReference type="ARBA" id="ARBA00010883"/>
    </source>
</evidence>
<feature type="coiled-coil region" evidence="13">
    <location>
        <begin position="99"/>
        <end position="133"/>
    </location>
</feature>
<evidence type="ECO:0000259" key="15">
    <source>
        <dbReference type="PROSITE" id="PS50002"/>
    </source>
</evidence>
<evidence type="ECO:0000259" key="16">
    <source>
        <dbReference type="PROSITE" id="PS50105"/>
    </source>
</evidence>
<evidence type="ECO:0000313" key="19">
    <source>
        <dbReference type="EMBL" id="KAG0012056.1"/>
    </source>
</evidence>
<proteinExistence type="inferred from homology"/>
<keyword evidence="9" id="KW-0653">Protein transport</keyword>
<sequence>MESITQWDPNRVHQWLSSIGFPNYEKQIKDNAISGDLLIHLDHAALKDLSIWEVGKRLVILKAIYQLKVSYGISLEAGDYVPPSVAFENEYNYQAAASLKSVEQAMHEKDNTIQHLVREVERMSKDLTKVKDELWIMQKDQKPLPEPSPGYPKAVNGQSSSILSASQTTHIGNSALTPQSPIHASHGMNSIRSPVYPPDSGFHSVPSSPHSPADVRTRGANMDANEDGKAVNSPDGAGAIKVYGQKPSSSTRDPVDAFRSFRISQDDPCYKVLPAALKKYKINDDWRQYALFICYGNTERILTYNEKPLLLMKQLKENNESPVFMLKHIKQMKSPAVNAPSLPNSFPPRKSTDLMNKELPMPPEFIAGGASGSSSTLGNLGSSSVSTLVNGNINPSLHRSGTTASMRTSSKTGTNPSTLTTPTIMGPVSMPTIPPSAATVNSLNPKSEASSSQLSSAVVGPKPENHVQETVEASGTAVALYEWEAKRDDELNVKVGDVFRIKSKGHGWWIVQRDDEIGWIPASILSESNSEDGYFSAEGVAIFDFTKTGPNELSIKTGDKLKIFRRHQHWLLATCEGQRGAAEENDDGMTASFSASTFDSEVNDPWTGTSQGMSPADLSTILSGMPLPAIYTTAFDLAQPSGGKVTVLAVNKIMSVSGLPPATISKIINMVVDPTRSRVTKGECSVALALVAMAQKNMNLSIENLTAHREDLPIPHLPGLESIDFGSTRESSTMYSTSTMPRHHPVNVGSSISDPWRNSTYRGSGYPPPPSYLASPPISSTESPSSQDPEAARKETIQWFLNLDTIHISFAPEKEGIFLFKHTNYIVESKNRQTTVIRRYSDFWWLLEILGKRFPFRILPNLPPKRLGVADEAFLERRLRGLTRFMNALMRHPVLRNDPLVISFLTEPVELALWRKNVVISTEDEFTSQLPISESLAKQVPLDLELQLESIKRRLPASIDYYRNIVHVMDRIQKRTEATATDYMRFSLAVNALADCEKHCHVEDCYNCGQLSQGYSKIGTHISQVSNFLDEQAKATQRGMVEDLKRHRDLLVSVKELLQRRDRLREAGTIETLEKRIATNEAKLKTLTTSAAAAATGDSNAGEPGAYDAQIERITNHCNSDRAELENQKQRSVLLHHTLWMEITYFHKNHALIATMYQNFVNEQIKTSQNLNDSWKSLSPIVHDLPMEVNGFN</sequence>
<evidence type="ECO:0000256" key="8">
    <source>
        <dbReference type="ARBA" id="ARBA00022490"/>
    </source>
</evidence>
<dbReference type="CDD" id="cd00174">
    <property type="entry name" value="SH3"/>
    <property type="match status" value="1"/>
</dbReference>
<dbReference type="InterPro" id="IPR029071">
    <property type="entry name" value="Ubiquitin-like_domsf"/>
</dbReference>
<dbReference type="InterPro" id="IPR028662">
    <property type="entry name" value="SNX8/Mvp1"/>
</dbReference>
<dbReference type="Pfam" id="PF07647">
    <property type="entry name" value="SAM_2"/>
    <property type="match status" value="1"/>
</dbReference>
<keyword evidence="20" id="KW-1185">Reference proteome</keyword>
<evidence type="ECO:0000256" key="7">
    <source>
        <dbReference type="ARBA" id="ARBA00022448"/>
    </source>
</evidence>
<evidence type="ECO:0000259" key="18">
    <source>
        <dbReference type="PROSITE" id="PS50200"/>
    </source>
</evidence>
<protein>
    <recommendedName>
        <fullName evidence="5">Sorting nexin MVP1</fullName>
    </recommendedName>
    <alternativeName>
        <fullName evidence="11">Sorting nexin mvp1</fullName>
    </alternativeName>
</protein>
<dbReference type="PANTHER" id="PTHR47554">
    <property type="entry name" value="SORTING NEXIN MVP1"/>
    <property type="match status" value="1"/>
</dbReference>
<dbReference type="SMART" id="SM00326">
    <property type="entry name" value="SH3"/>
    <property type="match status" value="2"/>
</dbReference>
<feature type="compositionally biased region" description="Polar residues" evidence="14">
    <location>
        <begin position="174"/>
        <end position="192"/>
    </location>
</feature>
<dbReference type="Gene3D" id="3.10.20.90">
    <property type="entry name" value="Phosphatidylinositol 3-kinase Catalytic Subunit, Chain A, domain 1"/>
    <property type="match status" value="1"/>
</dbReference>
<gene>
    <name evidence="19" type="primary">MVP1_1</name>
    <name evidence="19" type="ORF">BGZ80_000235</name>
</gene>
<dbReference type="InterPro" id="IPR001452">
    <property type="entry name" value="SH3_domain"/>
</dbReference>
<dbReference type="SMART" id="SM00454">
    <property type="entry name" value="SAM"/>
    <property type="match status" value="1"/>
</dbReference>
<evidence type="ECO:0000256" key="6">
    <source>
        <dbReference type="ARBA" id="ARBA00022443"/>
    </source>
</evidence>
<feature type="coiled-coil region" evidence="13">
    <location>
        <begin position="1070"/>
        <end position="1131"/>
    </location>
</feature>
<feature type="region of interest" description="Disordered" evidence="14">
    <location>
        <begin position="140"/>
        <end position="160"/>
    </location>
</feature>
<dbReference type="GO" id="GO:0007165">
    <property type="term" value="P:signal transduction"/>
    <property type="evidence" value="ECO:0007669"/>
    <property type="project" value="InterPro"/>
</dbReference>
<dbReference type="SUPFAM" id="SSF64268">
    <property type="entry name" value="PX domain"/>
    <property type="match status" value="1"/>
</dbReference>
<keyword evidence="8" id="KW-0963">Cytoplasm</keyword>
<dbReference type="SMART" id="SM00314">
    <property type="entry name" value="RA"/>
    <property type="match status" value="1"/>
</dbReference>
<dbReference type="InterPro" id="IPR001683">
    <property type="entry name" value="PX_dom"/>
</dbReference>
<feature type="compositionally biased region" description="Polar residues" evidence="14">
    <location>
        <begin position="393"/>
        <end position="411"/>
    </location>
</feature>
<feature type="compositionally biased region" description="Low complexity" evidence="14">
    <location>
        <begin position="447"/>
        <end position="456"/>
    </location>
</feature>
<organism evidence="19 20">
    <name type="scientific">Entomortierella chlamydospora</name>
    <dbReference type="NCBI Taxonomy" id="101097"/>
    <lineage>
        <taxon>Eukaryota</taxon>
        <taxon>Fungi</taxon>
        <taxon>Fungi incertae sedis</taxon>
        <taxon>Mucoromycota</taxon>
        <taxon>Mortierellomycotina</taxon>
        <taxon>Mortierellomycetes</taxon>
        <taxon>Mortierellales</taxon>
        <taxon>Mortierellaceae</taxon>
        <taxon>Entomortierella</taxon>
    </lineage>
</organism>
<feature type="domain" description="PX" evidence="17">
    <location>
        <begin position="803"/>
        <end position="912"/>
    </location>
</feature>
<dbReference type="InterPro" id="IPR013761">
    <property type="entry name" value="SAM/pointed_sf"/>
</dbReference>
<feature type="compositionally biased region" description="Low complexity" evidence="14">
    <location>
        <begin position="772"/>
        <end position="789"/>
    </location>
</feature>
<comment type="similarity">
    <text evidence="4">Belongs to the sorting nexin family.</text>
</comment>
<dbReference type="Gene3D" id="2.30.30.40">
    <property type="entry name" value="SH3 Domains"/>
    <property type="match status" value="2"/>
</dbReference>
<evidence type="ECO:0000256" key="3">
    <source>
        <dbReference type="ARBA" id="ARBA00004496"/>
    </source>
</evidence>
<keyword evidence="6 12" id="KW-0728">SH3 domain</keyword>
<evidence type="ECO:0000313" key="20">
    <source>
        <dbReference type="Proteomes" id="UP000703661"/>
    </source>
</evidence>
<dbReference type="GO" id="GO:0005829">
    <property type="term" value="C:cytosol"/>
    <property type="evidence" value="ECO:0007669"/>
    <property type="project" value="GOC"/>
</dbReference>
<dbReference type="CDD" id="cd06866">
    <property type="entry name" value="PX_SNX8_Mvp1p_like"/>
    <property type="match status" value="1"/>
</dbReference>
<dbReference type="Pfam" id="PF00018">
    <property type="entry name" value="SH3_1"/>
    <property type="match status" value="2"/>
</dbReference>
<dbReference type="PROSITE" id="PS50105">
    <property type="entry name" value="SAM_DOMAIN"/>
    <property type="match status" value="1"/>
</dbReference>
<dbReference type="Gene3D" id="3.30.1520.10">
    <property type="entry name" value="Phox-like domain"/>
    <property type="match status" value="1"/>
</dbReference>
<keyword evidence="13" id="KW-0175">Coiled coil</keyword>
<comment type="function">
    <text evidence="1">Required for vacuolar protein sorting.</text>
</comment>
<feature type="region of interest" description="Disordered" evidence="14">
    <location>
        <begin position="723"/>
        <end position="754"/>
    </location>
</feature>
<dbReference type="InterPro" id="IPR000159">
    <property type="entry name" value="RA_dom"/>
</dbReference>
<feature type="domain" description="Ras-associating" evidence="18">
    <location>
        <begin position="236"/>
        <end position="331"/>
    </location>
</feature>
<dbReference type="CDD" id="cd01786">
    <property type="entry name" value="RA_STE50"/>
    <property type="match status" value="1"/>
</dbReference>
<feature type="region of interest" description="Disordered" evidence="14">
    <location>
        <begin position="767"/>
        <end position="791"/>
    </location>
</feature>
<evidence type="ECO:0000256" key="9">
    <source>
        <dbReference type="ARBA" id="ARBA00022927"/>
    </source>
</evidence>
<dbReference type="InterPro" id="IPR027267">
    <property type="entry name" value="AH/BAR_dom_sf"/>
</dbReference>
<dbReference type="InterPro" id="IPR036871">
    <property type="entry name" value="PX_dom_sf"/>
</dbReference>
<evidence type="ECO:0000256" key="2">
    <source>
        <dbReference type="ARBA" id="ARBA00004287"/>
    </source>
</evidence>
<feature type="compositionally biased region" description="Polar residues" evidence="14">
    <location>
        <begin position="728"/>
        <end position="740"/>
    </location>
</feature>
<comment type="subcellular location">
    <subcellularLocation>
        <location evidence="3">Cytoplasm</location>
    </subcellularLocation>
    <subcellularLocation>
        <location evidence="2">Membrane</location>
        <topology evidence="2">Peripheral membrane protein</topology>
        <orientation evidence="2">Cytoplasmic side</orientation>
    </subcellularLocation>
</comment>
<dbReference type="Pfam" id="PF00787">
    <property type="entry name" value="PX"/>
    <property type="match status" value="1"/>
</dbReference>
<evidence type="ECO:0000259" key="17">
    <source>
        <dbReference type="PROSITE" id="PS50195"/>
    </source>
</evidence>
<keyword evidence="10" id="KW-0472">Membrane</keyword>
<dbReference type="PROSITE" id="PS50200">
    <property type="entry name" value="RA"/>
    <property type="match status" value="1"/>
</dbReference>
<dbReference type="Gene3D" id="1.20.1270.60">
    <property type="entry name" value="Arfaptin homology (AH) domain/BAR domain"/>
    <property type="match status" value="1"/>
</dbReference>
<dbReference type="Gene3D" id="1.10.150.50">
    <property type="entry name" value="Transcription Factor, Ets-1"/>
    <property type="match status" value="1"/>
</dbReference>
<evidence type="ECO:0000256" key="11">
    <source>
        <dbReference type="ARBA" id="ARBA00072009"/>
    </source>
</evidence>
<dbReference type="GO" id="GO:0042147">
    <property type="term" value="P:retrograde transport, endosome to Golgi"/>
    <property type="evidence" value="ECO:0007669"/>
    <property type="project" value="InterPro"/>
</dbReference>
<feature type="compositionally biased region" description="Low complexity" evidence="14">
    <location>
        <begin position="412"/>
        <end position="423"/>
    </location>
</feature>
<feature type="region of interest" description="Disordered" evidence="14">
    <location>
        <begin position="391"/>
        <end position="466"/>
    </location>
</feature>
<evidence type="ECO:0000256" key="10">
    <source>
        <dbReference type="ARBA" id="ARBA00023136"/>
    </source>
</evidence>
<dbReference type="PROSITE" id="PS50002">
    <property type="entry name" value="SH3"/>
    <property type="match status" value="1"/>
</dbReference>
<name>A0A9P6MSN2_9FUNG</name>
<evidence type="ECO:0000256" key="14">
    <source>
        <dbReference type="SAM" id="MobiDB-lite"/>
    </source>
</evidence>
<dbReference type="SUPFAM" id="SSF50044">
    <property type="entry name" value="SH3-domain"/>
    <property type="match status" value="2"/>
</dbReference>
<evidence type="ECO:0000256" key="1">
    <source>
        <dbReference type="ARBA" id="ARBA00002474"/>
    </source>
</evidence>
<dbReference type="GO" id="GO:0006623">
    <property type="term" value="P:protein targeting to vacuole"/>
    <property type="evidence" value="ECO:0007669"/>
    <property type="project" value="TreeGrafter"/>
</dbReference>
<dbReference type="AlphaFoldDB" id="A0A9P6MSN2"/>
<dbReference type="InterPro" id="IPR045734">
    <property type="entry name" value="Snx8_BAR_dom"/>
</dbReference>
<dbReference type="GO" id="GO:0016020">
    <property type="term" value="C:membrane"/>
    <property type="evidence" value="ECO:0007669"/>
    <property type="project" value="UniProtKB-SubCell"/>
</dbReference>
<feature type="domain" description="SH3" evidence="15">
    <location>
        <begin position="472"/>
        <end position="530"/>
    </location>
</feature>
<dbReference type="SUPFAM" id="SSF54236">
    <property type="entry name" value="Ubiquitin-like"/>
    <property type="match status" value="1"/>
</dbReference>
<dbReference type="PROSITE" id="PS50195">
    <property type="entry name" value="PX"/>
    <property type="match status" value="1"/>
</dbReference>
<dbReference type="Proteomes" id="UP000703661">
    <property type="component" value="Unassembled WGS sequence"/>
</dbReference>
<dbReference type="GO" id="GO:0032266">
    <property type="term" value="F:phosphatidylinositol-3-phosphate binding"/>
    <property type="evidence" value="ECO:0007669"/>
    <property type="project" value="TreeGrafter"/>
</dbReference>
<dbReference type="GO" id="GO:0005768">
    <property type="term" value="C:endosome"/>
    <property type="evidence" value="ECO:0007669"/>
    <property type="project" value="TreeGrafter"/>
</dbReference>
<evidence type="ECO:0000256" key="5">
    <source>
        <dbReference type="ARBA" id="ARBA00014268"/>
    </source>
</evidence>
<dbReference type="Gene3D" id="1.10.238.10">
    <property type="entry name" value="EF-hand"/>
    <property type="match status" value="1"/>
</dbReference>
<dbReference type="EMBL" id="JAAAID010001042">
    <property type="protein sequence ID" value="KAG0012056.1"/>
    <property type="molecule type" value="Genomic_DNA"/>
</dbReference>
<dbReference type="PANTHER" id="PTHR47554:SF1">
    <property type="entry name" value="SORTING NEXIN MVP1"/>
    <property type="match status" value="1"/>
</dbReference>
<dbReference type="InterPro" id="IPR035704">
    <property type="entry name" value="SNX8/Mvp1_PX"/>
</dbReference>
<dbReference type="Pfam" id="PF19566">
    <property type="entry name" value="Snx8_BAR_dom"/>
    <property type="match status" value="1"/>
</dbReference>
<dbReference type="InterPro" id="IPR036028">
    <property type="entry name" value="SH3-like_dom_sf"/>
</dbReference>
<feature type="region of interest" description="Disordered" evidence="14">
    <location>
        <begin position="174"/>
        <end position="254"/>
    </location>
</feature>
<dbReference type="SMART" id="SM00312">
    <property type="entry name" value="PX"/>
    <property type="match status" value="1"/>
</dbReference>
<feature type="domain" description="SAM" evidence="16">
    <location>
        <begin position="7"/>
        <end position="70"/>
    </location>
</feature>
<dbReference type="InterPro" id="IPR001660">
    <property type="entry name" value="SAM"/>
</dbReference>